<gene>
    <name evidence="1" type="ORF">ERS007657_02940</name>
    <name evidence="3" type="ORF">ERS007720_02534</name>
    <name evidence="4" type="ORF">ERS007739_00315</name>
    <name evidence="2" type="ORF">ERS027659_04633</name>
</gene>
<evidence type="ECO:0000313" key="2">
    <source>
        <dbReference type="EMBL" id="CKT60757.1"/>
    </source>
</evidence>
<proteinExistence type="predicted"/>
<dbReference type="Proteomes" id="UP000039021">
    <property type="component" value="Unassembled WGS sequence"/>
</dbReference>
<evidence type="ECO:0000313" key="5">
    <source>
        <dbReference type="Proteomes" id="UP000039021"/>
    </source>
</evidence>
<dbReference type="Proteomes" id="UP000050164">
    <property type="component" value="Unassembled WGS sequence"/>
</dbReference>
<organism evidence="3 6">
    <name type="scientific">Mycobacterium tuberculosis</name>
    <dbReference type="NCBI Taxonomy" id="1773"/>
    <lineage>
        <taxon>Bacteria</taxon>
        <taxon>Bacillati</taxon>
        <taxon>Actinomycetota</taxon>
        <taxon>Actinomycetes</taxon>
        <taxon>Mycobacteriales</taxon>
        <taxon>Mycobacteriaceae</taxon>
        <taxon>Mycobacterium</taxon>
        <taxon>Mycobacterium tuberculosis complex</taxon>
    </lineage>
</organism>
<dbReference type="Proteomes" id="UP000044938">
    <property type="component" value="Unassembled WGS sequence"/>
</dbReference>
<name>A0A655J373_MYCTX</name>
<reference evidence="5 6" key="1">
    <citation type="submission" date="2015-03" db="EMBL/GenBank/DDBJ databases">
        <authorList>
            <consortium name="Pathogen Informatics"/>
        </authorList>
    </citation>
    <scope>NUCLEOTIDE SEQUENCE [LARGE SCALE GENOMIC DNA]</scope>
    <source>
        <strain evidence="2 8">Bir 185</strain>
        <strain evidence="1 7">C09601061</strain>
        <strain evidence="3 6">M09401471</strain>
        <strain evidence="5">N09902308</strain>
    </source>
</reference>
<dbReference type="AlphaFoldDB" id="A0A655J373"/>
<protein>
    <submittedName>
        <fullName evidence="3">Uncharacterized protein</fullName>
    </submittedName>
</protein>
<sequence length="95" mass="10190">MRERERQGGFAIKLAQLRDLVLVDQYVVGAHEPATEAAPCLHGPLIQRGGHLPQIACRLGAHAVRIASELVGQRTQPLVIPSGIQQLGNLNGVGR</sequence>
<dbReference type="EMBL" id="CNFT01001772">
    <property type="protein sequence ID" value="CKT60757.1"/>
    <property type="molecule type" value="Genomic_DNA"/>
</dbReference>
<evidence type="ECO:0000313" key="3">
    <source>
        <dbReference type="EMBL" id="COW38914.1"/>
    </source>
</evidence>
<dbReference type="EMBL" id="CGCX01001267">
    <property type="protein sequence ID" value="CFR91789.1"/>
    <property type="molecule type" value="Genomic_DNA"/>
</dbReference>
<dbReference type="EMBL" id="CSBK01000084">
    <property type="protein sequence ID" value="COW91206.1"/>
    <property type="molecule type" value="Genomic_DNA"/>
</dbReference>
<dbReference type="Proteomes" id="UP000046680">
    <property type="component" value="Unassembled WGS sequence"/>
</dbReference>
<evidence type="ECO:0000313" key="6">
    <source>
        <dbReference type="Proteomes" id="UP000044938"/>
    </source>
</evidence>
<evidence type="ECO:0000313" key="7">
    <source>
        <dbReference type="Proteomes" id="UP000046680"/>
    </source>
</evidence>
<evidence type="ECO:0000313" key="1">
    <source>
        <dbReference type="EMBL" id="CFR91789.1"/>
    </source>
</evidence>
<reference evidence="4" key="2">
    <citation type="submission" date="2015-03" db="EMBL/GenBank/DDBJ databases">
        <authorList>
            <consortium name="Pathogen Informatics"/>
            <person name="Murphy D."/>
        </authorList>
    </citation>
    <scope>NUCLEOTIDE SEQUENCE</scope>
    <source>
        <strain evidence="4">N09902308</strain>
    </source>
</reference>
<dbReference type="EMBL" id="CSAJ01000331">
    <property type="protein sequence ID" value="COW38914.1"/>
    <property type="molecule type" value="Genomic_DNA"/>
</dbReference>
<evidence type="ECO:0000313" key="8">
    <source>
        <dbReference type="Proteomes" id="UP000050164"/>
    </source>
</evidence>
<accession>A0A655J373</accession>
<evidence type="ECO:0000313" key="4">
    <source>
        <dbReference type="EMBL" id="COW91206.1"/>
    </source>
</evidence>